<dbReference type="Proteomes" id="UP001501586">
    <property type="component" value="Unassembled WGS sequence"/>
</dbReference>
<dbReference type="InterPro" id="IPR012495">
    <property type="entry name" value="TadE-like_dom"/>
</dbReference>
<comment type="caution">
    <text evidence="3">The sequence shown here is derived from an EMBL/GenBank/DDBJ whole genome shotgun (WGS) entry which is preliminary data.</text>
</comment>
<accession>A0ABP8EH20</accession>
<sequence>MRERVRDRGSMSIELVLIMPMLLGVLALVFAFARVSIVTSNFDAGVRDAARAATQERNVYAAHQAAEATLENAASRASPGCAETLHVESIDTFQPGHPVEIVATCEYPMVDVMGFLPGSFTMRSSFTSPLDPNRGIESTTS</sequence>
<dbReference type="Pfam" id="PF07811">
    <property type="entry name" value="TadE"/>
    <property type="match status" value="1"/>
</dbReference>
<evidence type="ECO:0000313" key="3">
    <source>
        <dbReference type="EMBL" id="GAA4283234.1"/>
    </source>
</evidence>
<feature type="domain" description="TadE-like" evidence="2">
    <location>
        <begin position="9"/>
        <end position="51"/>
    </location>
</feature>
<keyword evidence="4" id="KW-1185">Reference proteome</keyword>
<name>A0ABP8EH20_9MICO</name>
<feature type="transmembrane region" description="Helical" evidence="1">
    <location>
        <begin position="12"/>
        <end position="33"/>
    </location>
</feature>
<evidence type="ECO:0000313" key="4">
    <source>
        <dbReference type="Proteomes" id="UP001501586"/>
    </source>
</evidence>
<keyword evidence="1" id="KW-1133">Transmembrane helix</keyword>
<protein>
    <recommendedName>
        <fullName evidence="2">TadE-like domain-containing protein</fullName>
    </recommendedName>
</protein>
<gene>
    <name evidence="3" type="ORF">GCM10022261_07650</name>
</gene>
<evidence type="ECO:0000256" key="1">
    <source>
        <dbReference type="SAM" id="Phobius"/>
    </source>
</evidence>
<dbReference type="EMBL" id="BAABAZ010000004">
    <property type="protein sequence ID" value="GAA4283234.1"/>
    <property type="molecule type" value="Genomic_DNA"/>
</dbReference>
<keyword evidence="1" id="KW-0472">Membrane</keyword>
<evidence type="ECO:0000259" key="2">
    <source>
        <dbReference type="Pfam" id="PF07811"/>
    </source>
</evidence>
<organism evidence="3 4">
    <name type="scientific">Brevibacterium daeguense</name>
    <dbReference type="NCBI Taxonomy" id="909936"/>
    <lineage>
        <taxon>Bacteria</taxon>
        <taxon>Bacillati</taxon>
        <taxon>Actinomycetota</taxon>
        <taxon>Actinomycetes</taxon>
        <taxon>Micrococcales</taxon>
        <taxon>Brevibacteriaceae</taxon>
        <taxon>Brevibacterium</taxon>
    </lineage>
</organism>
<keyword evidence="1" id="KW-0812">Transmembrane</keyword>
<proteinExistence type="predicted"/>
<reference evidence="4" key="1">
    <citation type="journal article" date="2019" name="Int. J. Syst. Evol. Microbiol.">
        <title>The Global Catalogue of Microorganisms (GCM) 10K type strain sequencing project: providing services to taxonomists for standard genome sequencing and annotation.</title>
        <authorList>
            <consortium name="The Broad Institute Genomics Platform"/>
            <consortium name="The Broad Institute Genome Sequencing Center for Infectious Disease"/>
            <person name="Wu L."/>
            <person name="Ma J."/>
        </authorList>
    </citation>
    <scope>NUCLEOTIDE SEQUENCE [LARGE SCALE GENOMIC DNA]</scope>
    <source>
        <strain evidence="4">JCM 17458</strain>
    </source>
</reference>